<keyword evidence="3 6" id="KW-0378">Hydrolase</keyword>
<dbReference type="InterPro" id="IPR023827">
    <property type="entry name" value="Peptidase_S8_Asp-AS"/>
</dbReference>
<dbReference type="Gene3D" id="3.40.50.200">
    <property type="entry name" value="Peptidase S8/S53 domain"/>
    <property type="match status" value="1"/>
</dbReference>
<dbReference type="PROSITE" id="PS00138">
    <property type="entry name" value="SUBTILASE_SER"/>
    <property type="match status" value="1"/>
</dbReference>
<dbReference type="PROSITE" id="PS51892">
    <property type="entry name" value="SUBTILASE"/>
    <property type="match status" value="1"/>
</dbReference>
<evidence type="ECO:0000256" key="3">
    <source>
        <dbReference type="ARBA" id="ARBA00022801"/>
    </source>
</evidence>
<comment type="similarity">
    <text evidence="1 6 7">Belongs to the peptidase S8 family.</text>
</comment>
<evidence type="ECO:0000256" key="1">
    <source>
        <dbReference type="ARBA" id="ARBA00011073"/>
    </source>
</evidence>
<evidence type="ECO:0000256" key="6">
    <source>
        <dbReference type="PROSITE-ProRule" id="PRU01240"/>
    </source>
</evidence>
<feature type="active site" description="Charge relay system" evidence="5 6">
    <location>
        <position position="422"/>
    </location>
</feature>
<dbReference type="InterPro" id="IPR000209">
    <property type="entry name" value="Peptidase_S8/S53_dom"/>
</dbReference>
<dbReference type="PANTHER" id="PTHR43399">
    <property type="entry name" value="SUBTILISIN-RELATED"/>
    <property type="match status" value="1"/>
</dbReference>
<evidence type="ECO:0000256" key="8">
    <source>
        <dbReference type="SAM" id="MobiDB-lite"/>
    </source>
</evidence>
<organism evidence="11">
    <name type="scientific">uncultured Solirubrobacteraceae bacterium</name>
    <dbReference type="NCBI Taxonomy" id="1162706"/>
    <lineage>
        <taxon>Bacteria</taxon>
        <taxon>Bacillati</taxon>
        <taxon>Actinomycetota</taxon>
        <taxon>Thermoleophilia</taxon>
        <taxon>Solirubrobacterales</taxon>
        <taxon>Solirubrobacteraceae</taxon>
        <taxon>environmental samples</taxon>
    </lineage>
</organism>
<evidence type="ECO:0000256" key="4">
    <source>
        <dbReference type="ARBA" id="ARBA00022825"/>
    </source>
</evidence>
<keyword evidence="2 6" id="KW-0645">Protease</keyword>
<dbReference type="PROSITE" id="PS00137">
    <property type="entry name" value="SUBTILASE_HIS"/>
    <property type="match status" value="1"/>
</dbReference>
<dbReference type="SUPFAM" id="SSF52743">
    <property type="entry name" value="Subtilisin-like"/>
    <property type="match status" value="1"/>
</dbReference>
<dbReference type="PANTHER" id="PTHR43399:SF4">
    <property type="entry name" value="CELL WALL-ASSOCIATED PROTEASE"/>
    <property type="match status" value="1"/>
</dbReference>
<evidence type="ECO:0000256" key="2">
    <source>
        <dbReference type="ARBA" id="ARBA00022670"/>
    </source>
</evidence>
<keyword evidence="9" id="KW-0732">Signal</keyword>
<feature type="chain" id="PRO_5026908676" description="Peptidase S8/S53 domain-containing protein" evidence="9">
    <location>
        <begin position="40"/>
        <end position="651"/>
    </location>
</feature>
<accession>A0A6J4RHI9</accession>
<feature type="domain" description="Peptidase S8/S53" evidence="10">
    <location>
        <begin position="167"/>
        <end position="457"/>
    </location>
</feature>
<reference evidence="11" key="1">
    <citation type="submission" date="2020-02" db="EMBL/GenBank/DDBJ databases">
        <authorList>
            <person name="Meier V. D."/>
        </authorList>
    </citation>
    <scope>NUCLEOTIDE SEQUENCE</scope>
    <source>
        <strain evidence="11">AVDCRST_MAG65</strain>
    </source>
</reference>
<dbReference type="InterPro" id="IPR015500">
    <property type="entry name" value="Peptidase_S8_subtilisin-rel"/>
</dbReference>
<dbReference type="GO" id="GO:0006508">
    <property type="term" value="P:proteolysis"/>
    <property type="evidence" value="ECO:0007669"/>
    <property type="project" value="UniProtKB-KW"/>
</dbReference>
<feature type="active site" description="Charge relay system" evidence="5 6">
    <location>
        <position position="247"/>
    </location>
</feature>
<evidence type="ECO:0000256" key="5">
    <source>
        <dbReference type="PIRSR" id="PIRSR615500-1"/>
    </source>
</evidence>
<name>A0A6J4RHI9_9ACTN</name>
<proteinExistence type="inferred from homology"/>
<dbReference type="PROSITE" id="PS00136">
    <property type="entry name" value="SUBTILASE_ASP"/>
    <property type="match status" value="1"/>
</dbReference>
<feature type="compositionally biased region" description="Pro residues" evidence="8">
    <location>
        <begin position="507"/>
        <end position="528"/>
    </location>
</feature>
<dbReference type="PRINTS" id="PR00723">
    <property type="entry name" value="SUBTILISIN"/>
</dbReference>
<protein>
    <recommendedName>
        <fullName evidence="10">Peptidase S8/S53 domain-containing protein</fullName>
    </recommendedName>
</protein>
<feature type="signal peptide" evidence="9">
    <location>
        <begin position="1"/>
        <end position="39"/>
    </location>
</feature>
<dbReference type="InterPro" id="IPR036852">
    <property type="entry name" value="Peptidase_S8/S53_dom_sf"/>
</dbReference>
<dbReference type="AlphaFoldDB" id="A0A6J4RHI9"/>
<feature type="region of interest" description="Disordered" evidence="8">
    <location>
        <begin position="504"/>
        <end position="553"/>
    </location>
</feature>
<dbReference type="GO" id="GO:0004252">
    <property type="term" value="F:serine-type endopeptidase activity"/>
    <property type="evidence" value="ECO:0007669"/>
    <property type="project" value="UniProtKB-UniRule"/>
</dbReference>
<feature type="active site" description="Charge relay system" evidence="5 6">
    <location>
        <position position="176"/>
    </location>
</feature>
<dbReference type="CDD" id="cd07473">
    <property type="entry name" value="Peptidases_S8_Subtilisin_like"/>
    <property type="match status" value="1"/>
</dbReference>
<evidence type="ECO:0000259" key="10">
    <source>
        <dbReference type="Pfam" id="PF00082"/>
    </source>
</evidence>
<keyword evidence="4 6" id="KW-0720">Serine protease</keyword>
<dbReference type="InterPro" id="IPR034204">
    <property type="entry name" value="PfSUB1-like_cat_dom"/>
</dbReference>
<evidence type="ECO:0000256" key="7">
    <source>
        <dbReference type="RuleBase" id="RU003355"/>
    </source>
</evidence>
<sequence length="651" mass="66065">MSENSRSAAPGKSAALRRLSVVAVAVSVGALAAPLGAQAASTHELDRRGVTHIIVTREQNLSAAQSADARADAGVEFVDRLPLPRTELVEAEPGRLAEALASLRADPRVAYAVADVPLHGASRDPLWGDQWALDNAGQPAPTFGGGMSPGVADADVDAPQAWTRTIGAGETIAIVDTGIDFRHPEFQGRIATNRAEAGANATNGRDDDGNGYVDDHRGWDWIGATNAEMFPSAPRVPDNDPSDGNGHGTHVAGIAVAGQDNDEGVTGIAPGAQVLPLRILDAKNGGGSLSSAVEAFSYAAERGARIVSASLGFDGTALQAKPLGDVVTRYPGTLFVFAAGNGDGYGGYNMDANGTSADARRFYPCALTNPNIVCVGASSASDVAAGFSNWGAQSVDVHAPGVGICSTTRTAGGGYATLHGTSMAAPLVAGSLALLASTDARLSSSQLKARLLSTVDAKSALAGRSTTGGRVNAAAAIGASTANLTTGAAPSAPTGCVAPVRQVQEPPAEPTPETPAPPVAPAAPPAAVPSPSSAQPDNVPTAPVAGSTGAPTLSSLTVSGRILRRSLTVAFRLDRPAAVKLTLARKVCRDGRCRFVSARTLNVSGRKGANRVLVRRGLGGRRLAAGAYRLTVQATNAGRRSTARSAALRVR</sequence>
<dbReference type="InterPro" id="IPR051048">
    <property type="entry name" value="Peptidase_S8/S53_subtilisin"/>
</dbReference>
<dbReference type="InterPro" id="IPR022398">
    <property type="entry name" value="Peptidase_S8_His-AS"/>
</dbReference>
<dbReference type="Pfam" id="PF00082">
    <property type="entry name" value="Peptidase_S8"/>
    <property type="match status" value="1"/>
</dbReference>
<evidence type="ECO:0000256" key="9">
    <source>
        <dbReference type="SAM" id="SignalP"/>
    </source>
</evidence>
<dbReference type="InterPro" id="IPR023828">
    <property type="entry name" value="Peptidase_S8_Ser-AS"/>
</dbReference>
<evidence type="ECO:0000313" key="11">
    <source>
        <dbReference type="EMBL" id="CAA9473663.1"/>
    </source>
</evidence>
<gene>
    <name evidence="11" type="ORF">AVDCRST_MAG65-947</name>
</gene>
<dbReference type="EMBL" id="CADCVL010000159">
    <property type="protein sequence ID" value="CAA9473663.1"/>
    <property type="molecule type" value="Genomic_DNA"/>
</dbReference>